<dbReference type="InterPro" id="IPR047793">
    <property type="entry name" value="LiaF_C"/>
</dbReference>
<dbReference type="RefSeq" id="WP_003755044.1">
    <property type="nucleotide sequence ID" value="NZ_GL538352.1"/>
</dbReference>
<keyword evidence="4" id="KW-1185">Reference proteome</keyword>
<feature type="domain" description="Cell wall-active antibiotics response LiaF-like C-terminal" evidence="2">
    <location>
        <begin position="122"/>
        <end position="234"/>
    </location>
</feature>
<protein>
    <recommendedName>
        <fullName evidence="2">Cell wall-active antibiotics response LiaF-like C-terminal domain-containing protein</fullName>
    </recommendedName>
</protein>
<organism evidence="3 4">
    <name type="scientific">Listeria grayi DSM 20601</name>
    <dbReference type="NCBI Taxonomy" id="525367"/>
    <lineage>
        <taxon>Bacteria</taxon>
        <taxon>Bacillati</taxon>
        <taxon>Bacillota</taxon>
        <taxon>Bacilli</taxon>
        <taxon>Bacillales</taxon>
        <taxon>Listeriaceae</taxon>
        <taxon>Listeria</taxon>
    </lineage>
</organism>
<feature type="transmembrane region" description="Helical" evidence="1">
    <location>
        <begin position="57"/>
        <end position="90"/>
    </location>
</feature>
<dbReference type="InterPro" id="IPR024425">
    <property type="entry name" value="LiaF-like_C"/>
</dbReference>
<dbReference type="HOGENOM" id="CLU_074089_1_1_9"/>
<dbReference type="PIRSF" id="PIRSF031509">
    <property type="entry name" value="Cell_wall_LiaF/YvqF"/>
    <property type="match status" value="1"/>
</dbReference>
<feature type="transmembrane region" description="Helical" evidence="1">
    <location>
        <begin position="28"/>
        <end position="45"/>
    </location>
</feature>
<feature type="transmembrane region" description="Helical" evidence="1">
    <location>
        <begin position="7"/>
        <end position="22"/>
    </location>
</feature>
<keyword evidence="1" id="KW-0812">Transmembrane</keyword>
<evidence type="ECO:0000256" key="1">
    <source>
        <dbReference type="SAM" id="Phobius"/>
    </source>
</evidence>
<keyword evidence="1" id="KW-1133">Transmembrane helix</keyword>
<comment type="caution">
    <text evidence="3">The sequence shown here is derived from an EMBL/GenBank/DDBJ whole genome shotgun (WGS) entry which is preliminary data.</text>
</comment>
<dbReference type="STRING" id="525367.HMPREF0556_11941"/>
<evidence type="ECO:0000259" key="2">
    <source>
        <dbReference type="Pfam" id="PF09922"/>
    </source>
</evidence>
<dbReference type="EMBL" id="ACCR02000005">
    <property type="protein sequence ID" value="EFI83256.1"/>
    <property type="molecule type" value="Genomic_DNA"/>
</dbReference>
<dbReference type="AlphaFoldDB" id="D7V124"/>
<gene>
    <name evidence="3" type="ORF">HMPREF0556_11941</name>
</gene>
<dbReference type="NCBIfam" id="NF040535">
    <property type="entry name" value="LiaF_C_term"/>
    <property type="match status" value="1"/>
</dbReference>
<dbReference type="Pfam" id="PF09922">
    <property type="entry name" value="LiaF-like_C"/>
    <property type="match status" value="1"/>
</dbReference>
<dbReference type="eggNOG" id="COG4758">
    <property type="taxonomic scope" value="Bacteria"/>
</dbReference>
<sequence>MKKIESSFVFIFVLAVMIGIGLEMLFRWQLLLFFAVGIFFLFMSRKINITSKQEKSYIIIAIFFLLISVLVTTTFKISLVIVGIFAIIYYINRKRAPQLLMLQTKEPGERQTGKEHFVKNQWFGNQRMLDVVYEWDDINIHTGIGDTIIDLGNTVLPTGESIIMIRSISGKIRLLIPFDLGVCIEHSAVFGHLQYEKQYMTMQNNTVKYYSDNYNDAVRKVKITTSVLFGDLEVIRL</sequence>
<dbReference type="Proteomes" id="UP000010119">
    <property type="component" value="Unassembled WGS sequence"/>
</dbReference>
<proteinExistence type="predicted"/>
<keyword evidence="1" id="KW-0472">Membrane</keyword>
<dbReference type="InterPro" id="IPR016975">
    <property type="entry name" value="Cell_wall_LiaF"/>
</dbReference>
<dbReference type="GO" id="GO:0016020">
    <property type="term" value="C:membrane"/>
    <property type="evidence" value="ECO:0007669"/>
    <property type="project" value="InterPro"/>
</dbReference>
<evidence type="ECO:0000313" key="3">
    <source>
        <dbReference type="EMBL" id="EFI83256.1"/>
    </source>
</evidence>
<accession>D7V124</accession>
<evidence type="ECO:0000313" key="4">
    <source>
        <dbReference type="Proteomes" id="UP000010119"/>
    </source>
</evidence>
<name>D7V124_LISGR</name>
<reference evidence="3" key="1">
    <citation type="submission" date="2010-06" db="EMBL/GenBank/DDBJ databases">
        <authorList>
            <person name="Muzny D."/>
            <person name="Qin X."/>
            <person name="Buhay C."/>
            <person name="Dugan-Rocha S."/>
            <person name="Ding Y."/>
            <person name="Chen G."/>
            <person name="Hawes A."/>
            <person name="Holder M."/>
            <person name="Jhangiani S."/>
            <person name="Johnson A."/>
            <person name="Khan Z."/>
            <person name="Li Z."/>
            <person name="Liu W."/>
            <person name="Liu X."/>
            <person name="Perez L."/>
            <person name="Shen H."/>
            <person name="Wang Q."/>
            <person name="Watt J."/>
            <person name="Xi L."/>
            <person name="Xin Y."/>
            <person name="Zhou J."/>
            <person name="Deng J."/>
            <person name="Jiang H."/>
            <person name="Liu Y."/>
            <person name="Qu J."/>
            <person name="Song X.-Z."/>
            <person name="Zhang L."/>
            <person name="Villasana D."/>
            <person name="Johnson A."/>
            <person name="Liu J."/>
            <person name="Liyanage D."/>
            <person name="Lorensuhewa L."/>
            <person name="Robinson T."/>
            <person name="Song A."/>
            <person name="Song B.-B."/>
            <person name="Dinh H."/>
            <person name="Thornton R."/>
            <person name="Coyle M."/>
            <person name="Francisco L."/>
            <person name="Jackson L."/>
            <person name="Javaid M."/>
            <person name="Korchina V."/>
            <person name="Kovar C."/>
            <person name="Mata R."/>
            <person name="Mathew T."/>
            <person name="Ngo R."/>
            <person name="Nguyen L."/>
            <person name="Nguyen N."/>
            <person name="Okwuonu G."/>
            <person name="Ongeri F."/>
            <person name="Pham C."/>
            <person name="Simmons D."/>
            <person name="Wilczek-Boney K."/>
            <person name="Hale W."/>
            <person name="Jakkamsetti A."/>
            <person name="Pham P."/>
            <person name="Ruth R."/>
            <person name="San Lucas F."/>
            <person name="Warren J."/>
            <person name="Zhang J."/>
            <person name="Zhao Z."/>
            <person name="Zhou C."/>
            <person name="Zhu D."/>
            <person name="Lee S."/>
            <person name="Bess C."/>
            <person name="Blankenburg K."/>
            <person name="Forbes L."/>
            <person name="Fu Q."/>
            <person name="Gubbala S."/>
            <person name="Hirani K."/>
            <person name="Jayaseelan J.C."/>
            <person name="Lara F."/>
            <person name="Munidasa M."/>
            <person name="Palculict T."/>
            <person name="Patil S."/>
            <person name="Pu L.-L."/>
            <person name="Saada N."/>
            <person name="Tang L."/>
            <person name="Weissenberger G."/>
            <person name="Zhu Y."/>
            <person name="Hemphill L."/>
            <person name="Shang Y."/>
            <person name="Youmans B."/>
            <person name="Ayvaz T."/>
            <person name="Ross M."/>
            <person name="Santibanez J."/>
            <person name="Aqrawi P."/>
            <person name="Gross S."/>
            <person name="Joshi V."/>
            <person name="Fowler G."/>
            <person name="Nazareth L."/>
            <person name="Reid J."/>
            <person name="Worley K."/>
            <person name="Petrosino J."/>
            <person name="Highlander S."/>
            <person name="Gibbs R."/>
        </authorList>
    </citation>
    <scope>NUCLEOTIDE SEQUENCE [LARGE SCALE GENOMIC DNA]</scope>
    <source>
        <strain evidence="3">DSM 20601</strain>
    </source>
</reference>